<protein>
    <submittedName>
        <fullName evidence="3">ATP-grasp domain-containing protein</fullName>
    </submittedName>
</protein>
<dbReference type="Proteomes" id="UP001602245">
    <property type="component" value="Unassembled WGS sequence"/>
</dbReference>
<accession>A0ABW6WIG5</accession>
<feature type="compositionally biased region" description="Polar residues" evidence="1">
    <location>
        <begin position="10"/>
        <end position="22"/>
    </location>
</feature>
<name>A0ABW6WIG5_9ACTN</name>
<keyword evidence="4" id="KW-1185">Reference proteome</keyword>
<dbReference type="RefSeq" id="WP_281171495.1">
    <property type="nucleotide sequence ID" value="NZ_JBIAZU010000005.1"/>
</dbReference>
<evidence type="ECO:0000256" key="1">
    <source>
        <dbReference type="SAM" id="MobiDB-lite"/>
    </source>
</evidence>
<proteinExistence type="predicted"/>
<organism evidence="3 4">
    <name type="scientific">Paractinoplanes globisporus</name>
    <dbReference type="NCBI Taxonomy" id="113565"/>
    <lineage>
        <taxon>Bacteria</taxon>
        <taxon>Bacillati</taxon>
        <taxon>Actinomycetota</taxon>
        <taxon>Actinomycetes</taxon>
        <taxon>Micromonosporales</taxon>
        <taxon>Micromonosporaceae</taxon>
        <taxon>Paractinoplanes</taxon>
    </lineage>
</organism>
<dbReference type="EMBL" id="JBIAZU010000005">
    <property type="protein sequence ID" value="MFF5293060.1"/>
    <property type="molecule type" value="Genomic_DNA"/>
</dbReference>
<feature type="region of interest" description="Disordered" evidence="1">
    <location>
        <begin position="143"/>
        <end position="165"/>
    </location>
</feature>
<feature type="region of interest" description="Disordered" evidence="1">
    <location>
        <begin position="1"/>
        <end position="40"/>
    </location>
</feature>
<dbReference type="InterPro" id="IPR025643">
    <property type="entry name" value="R2K_3"/>
</dbReference>
<dbReference type="Pfam" id="PF14243">
    <property type="entry name" value="R2K_3"/>
    <property type="match status" value="1"/>
</dbReference>
<comment type="caution">
    <text evidence="3">The sequence shown here is derived from an EMBL/GenBank/DDBJ whole genome shotgun (WGS) entry which is preliminary data.</text>
</comment>
<sequence length="165" mass="17774">MRGFRHPRPRSTTETNRNPLRTNSHDRGGRSSGSPTTFPTCWQLSKHDAAVPLPPAAITCSARQRPLRAATSSTGAEVRTWWVDGGCRLMTAHPDTADQPVPVRADVPGLAAAVVGPGLPFVTVDLARRVDGRWRVVELGDGQVSDRPATTPAEDLFSTTLSSRN</sequence>
<evidence type="ECO:0000259" key="2">
    <source>
        <dbReference type="Pfam" id="PF14243"/>
    </source>
</evidence>
<evidence type="ECO:0000313" key="4">
    <source>
        <dbReference type="Proteomes" id="UP001602245"/>
    </source>
</evidence>
<gene>
    <name evidence="3" type="ORF">ACFY35_26785</name>
</gene>
<evidence type="ECO:0000313" key="3">
    <source>
        <dbReference type="EMBL" id="MFF5293060.1"/>
    </source>
</evidence>
<feature type="domain" description="ATP-grasp" evidence="2">
    <location>
        <begin position="72"/>
        <end position="158"/>
    </location>
</feature>
<reference evidence="3 4" key="1">
    <citation type="submission" date="2024-10" db="EMBL/GenBank/DDBJ databases">
        <title>The Natural Products Discovery Center: Release of the First 8490 Sequenced Strains for Exploring Actinobacteria Biosynthetic Diversity.</title>
        <authorList>
            <person name="Kalkreuter E."/>
            <person name="Kautsar S.A."/>
            <person name="Yang D."/>
            <person name="Bader C.D."/>
            <person name="Teijaro C.N."/>
            <person name="Fluegel L."/>
            <person name="Davis C.M."/>
            <person name="Simpson J.R."/>
            <person name="Lauterbach L."/>
            <person name="Steele A.D."/>
            <person name="Gui C."/>
            <person name="Meng S."/>
            <person name="Li G."/>
            <person name="Viehrig K."/>
            <person name="Ye F."/>
            <person name="Su P."/>
            <person name="Kiefer A.F."/>
            <person name="Nichols A."/>
            <person name="Cepeda A.J."/>
            <person name="Yan W."/>
            <person name="Fan B."/>
            <person name="Jiang Y."/>
            <person name="Adhikari A."/>
            <person name="Zheng C.-J."/>
            <person name="Schuster L."/>
            <person name="Cowan T.M."/>
            <person name="Smanski M.J."/>
            <person name="Chevrette M.G."/>
            <person name="De Carvalho L.P.S."/>
            <person name="Shen B."/>
        </authorList>
    </citation>
    <scope>NUCLEOTIDE SEQUENCE [LARGE SCALE GENOMIC DNA]</scope>
    <source>
        <strain evidence="3 4">NPDC000087</strain>
    </source>
</reference>